<evidence type="ECO:0000256" key="9">
    <source>
        <dbReference type="SAM" id="MobiDB-lite"/>
    </source>
</evidence>
<feature type="domain" description="Glycosyl hydrolase family 81 C-terminal" evidence="11">
    <location>
        <begin position="364"/>
        <end position="713"/>
    </location>
</feature>
<dbReference type="GO" id="GO:0071555">
    <property type="term" value="P:cell wall organization"/>
    <property type="evidence" value="ECO:0007669"/>
    <property type="project" value="UniProtKB-KW"/>
</dbReference>
<dbReference type="EC" id="3.2.1.39" evidence="3"/>
<sequence>MTQGPNMETMSAQDIFAKPLDTRPPPANIPVRSDHPVARKGVQSKAPLQTNKFFANFFLGDQMGPAYTYPYAVHWAGGKGACGSWGLSISHSESRQMVFGQERYNGAAAYYINPVGIQSMVVSAKELGSQTMLSLDSVTAFSARLLLSPNSTSPPAVSFPLVQGMPFVTAQFDGAMPMIQTGVYFKTVSRATRDPKNGVVKYTFNLEDGTIWRVYGWTTKGEELELRVTNDGLAESNKAFYGIVQVCKDPNVDGSEQALDDGAGIYPVTLNLSGTASGSNGTYSFKFQKQGHQSGNLYMYALPHQVDSFSDDTKRRVQKIQLQSPTKGMVTLMRGVEWTMVEPNMPTDMGFAPWHPDRGSAERLSDKAKSTIKAAASKEVTQNMMAQCNLDSMYFSGKALAKFATLLYVINNMLEDKEMASRSLGQLKAAFATFAANKQKFPLLYESGWGGVVSSASYSTGDSGVDFGNSYYNDHHFHYGYHILAAAMIGHVDPAWLKDNVDYVNTLVRDIANPSAQDKFFPMWRSFDWYHGHSWAHGLYAAADGKNQESSSEDMMHAYALKLWGKVTGNADLESRGNLQLAVMARSMRMYYLYEKDNVVQPKQFIGNKVAGILFENKIDHTTYFDPHIEAIQGIHMIPILPASPLIRGKKFVQEEWEAFFSNGRIDEINNAWKGIIYANYATIEPSKAFDFFSSSSFDAQWIDGGASLTWFMAYAAALGGL</sequence>
<evidence type="ECO:0000256" key="4">
    <source>
        <dbReference type="ARBA" id="ARBA00022801"/>
    </source>
</evidence>
<dbReference type="Proteomes" id="UP000226192">
    <property type="component" value="Unassembled WGS sequence"/>
</dbReference>
<dbReference type="GO" id="GO:0000272">
    <property type="term" value="P:polysaccharide catabolic process"/>
    <property type="evidence" value="ECO:0007669"/>
    <property type="project" value="UniProtKB-KW"/>
</dbReference>
<dbReference type="GO" id="GO:0042973">
    <property type="term" value="F:glucan endo-1,3-beta-D-glucosidase activity"/>
    <property type="evidence" value="ECO:0007669"/>
    <property type="project" value="UniProtKB-EC"/>
</dbReference>
<keyword evidence="5" id="KW-0119">Carbohydrate metabolism</keyword>
<dbReference type="AlphaFoldDB" id="A0A2C5Y106"/>
<keyword evidence="13" id="KW-1185">Reference proteome</keyword>
<keyword evidence="4" id="KW-0378">Hydrolase</keyword>
<organism evidence="12 13">
    <name type="scientific">Ophiocordyceps australis</name>
    <dbReference type="NCBI Taxonomy" id="1399860"/>
    <lineage>
        <taxon>Eukaryota</taxon>
        <taxon>Fungi</taxon>
        <taxon>Dikarya</taxon>
        <taxon>Ascomycota</taxon>
        <taxon>Pezizomycotina</taxon>
        <taxon>Sordariomycetes</taxon>
        <taxon>Hypocreomycetidae</taxon>
        <taxon>Hypocreales</taxon>
        <taxon>Ophiocordycipitaceae</taxon>
        <taxon>Ophiocordyceps</taxon>
    </lineage>
</organism>
<dbReference type="GO" id="GO:0052861">
    <property type="term" value="F:endo-1,3(4)-beta-glucanase activity"/>
    <property type="evidence" value="ECO:0007669"/>
    <property type="project" value="InterPro"/>
</dbReference>
<evidence type="ECO:0000256" key="7">
    <source>
        <dbReference type="ARBA" id="ARBA00023316"/>
    </source>
</evidence>
<dbReference type="EMBL" id="NJET01000106">
    <property type="protein sequence ID" value="PHH61356.1"/>
    <property type="molecule type" value="Genomic_DNA"/>
</dbReference>
<dbReference type="Gene3D" id="1.10.287.1170">
    <property type="entry name" value="glycoside hydrolase family 81 endo-[beta] glucanase"/>
    <property type="match status" value="1"/>
</dbReference>
<comment type="catalytic activity">
    <reaction evidence="1">
        <text>Hydrolysis of (1-&gt;3)-beta-D-glucosidic linkages in (1-&gt;3)-beta-D-glucans.</text>
        <dbReference type="EC" id="3.2.1.39"/>
    </reaction>
</comment>
<evidence type="ECO:0000313" key="13">
    <source>
        <dbReference type="Proteomes" id="UP000226192"/>
    </source>
</evidence>
<evidence type="ECO:0000256" key="2">
    <source>
        <dbReference type="ARBA" id="ARBA00010730"/>
    </source>
</evidence>
<evidence type="ECO:0000259" key="11">
    <source>
        <dbReference type="Pfam" id="PF17652"/>
    </source>
</evidence>
<comment type="caution">
    <text evidence="12">The sequence shown here is derived from an EMBL/GenBank/DDBJ whole genome shotgun (WGS) entry which is preliminary data.</text>
</comment>
<protein>
    <recommendedName>
        <fullName evidence="3">glucan endo-1,3-beta-D-glucosidase</fullName>
        <ecNumber evidence="3">3.2.1.39</ecNumber>
    </recommendedName>
</protein>
<dbReference type="OrthoDB" id="4473401at2759"/>
<dbReference type="Gene3D" id="1.20.5.420">
    <property type="entry name" value="Immunoglobulin FC, subunit C"/>
    <property type="match status" value="1"/>
</dbReference>
<dbReference type="InterPro" id="IPR040451">
    <property type="entry name" value="GH81_N"/>
</dbReference>
<keyword evidence="6" id="KW-0326">Glycosidase</keyword>
<comment type="similarity">
    <text evidence="2">Belongs to the glycosyl hydrolase 81 family.</text>
</comment>
<keyword evidence="8" id="KW-0624">Polysaccharide degradation</keyword>
<dbReference type="PROSITE" id="PS52008">
    <property type="entry name" value="GH81"/>
    <property type="match status" value="1"/>
</dbReference>
<accession>A0A2C5Y106</accession>
<proteinExistence type="inferred from homology"/>
<evidence type="ECO:0000256" key="1">
    <source>
        <dbReference type="ARBA" id="ARBA00000382"/>
    </source>
</evidence>
<dbReference type="PANTHER" id="PTHR31983:SF0">
    <property type="entry name" value="GLUCAN ENDO-1,3-BETA-D-GLUCOSIDASE 2"/>
    <property type="match status" value="1"/>
</dbReference>
<name>A0A2C5Y106_9HYPO</name>
<gene>
    <name evidence="12" type="ORF">CDD81_434</name>
</gene>
<evidence type="ECO:0000256" key="8">
    <source>
        <dbReference type="ARBA" id="ARBA00023326"/>
    </source>
</evidence>
<feature type="domain" description="Glycosyl hydrolase family 81 N-terminal" evidence="10">
    <location>
        <begin position="35"/>
        <end position="356"/>
    </location>
</feature>
<dbReference type="GO" id="GO:0009986">
    <property type="term" value="C:cell surface"/>
    <property type="evidence" value="ECO:0007669"/>
    <property type="project" value="TreeGrafter"/>
</dbReference>
<evidence type="ECO:0000256" key="3">
    <source>
        <dbReference type="ARBA" id="ARBA00012780"/>
    </source>
</evidence>
<dbReference type="Pfam" id="PF17652">
    <property type="entry name" value="Glyco_hydro81C"/>
    <property type="match status" value="1"/>
</dbReference>
<dbReference type="Gene3D" id="2.70.98.30">
    <property type="entry name" value="Golgi alpha-mannosidase II, domain 4"/>
    <property type="match status" value="1"/>
</dbReference>
<dbReference type="STRING" id="1399860.A0A2C5Y106"/>
<evidence type="ECO:0000256" key="5">
    <source>
        <dbReference type="ARBA" id="ARBA00023277"/>
    </source>
</evidence>
<dbReference type="InterPro" id="IPR005200">
    <property type="entry name" value="Endo-beta-glucanase"/>
</dbReference>
<evidence type="ECO:0000313" key="12">
    <source>
        <dbReference type="EMBL" id="PHH61356.1"/>
    </source>
</evidence>
<feature type="region of interest" description="Disordered" evidence="9">
    <location>
        <begin position="18"/>
        <end position="42"/>
    </location>
</feature>
<dbReference type="FunFam" id="1.10.287.1170:FF:000001">
    <property type="entry name" value="Endo-1,3-beta-glucanase Engl1"/>
    <property type="match status" value="1"/>
</dbReference>
<keyword evidence="7" id="KW-0961">Cell wall biogenesis/degradation</keyword>
<reference evidence="12 13" key="1">
    <citation type="submission" date="2017-06" db="EMBL/GenBank/DDBJ databases">
        <title>Ant-infecting Ophiocordyceps genomes reveal a high diversity of potential behavioral manipulation genes and a possible major role for enterotoxins.</title>
        <authorList>
            <person name="De Bekker C."/>
            <person name="Evans H.C."/>
            <person name="Brachmann A."/>
            <person name="Hughes D.P."/>
        </authorList>
    </citation>
    <scope>NUCLEOTIDE SEQUENCE [LARGE SCALE GENOMIC DNA]</scope>
    <source>
        <strain evidence="12 13">Map64</strain>
    </source>
</reference>
<dbReference type="Pfam" id="PF03639">
    <property type="entry name" value="Glyco_hydro_81"/>
    <property type="match status" value="1"/>
</dbReference>
<evidence type="ECO:0000256" key="6">
    <source>
        <dbReference type="ARBA" id="ARBA00023295"/>
    </source>
</evidence>
<evidence type="ECO:0000259" key="10">
    <source>
        <dbReference type="Pfam" id="PF03639"/>
    </source>
</evidence>
<dbReference type="InterPro" id="IPR040720">
    <property type="entry name" value="GH81_C"/>
</dbReference>
<dbReference type="PANTHER" id="PTHR31983">
    <property type="entry name" value="ENDO-1,3(4)-BETA-GLUCANASE 1"/>
    <property type="match status" value="1"/>
</dbReference>